<dbReference type="EMBL" id="SZWE01000001">
    <property type="protein sequence ID" value="MRU14942.1"/>
    <property type="molecule type" value="Genomic_DNA"/>
</dbReference>
<dbReference type="AlphaFoldDB" id="A0A844CJU4"/>
<sequence>MDDYTGFLVSTLALRRVRDALSWERLGALGVAADPYEHQIQNVLTVLDAPDIRHLIADEVGLGKTVQALMVLNVLKREDPSLRVAIVAPRRISYQWQVELSVRGHISAEMWTEDTELEIIGGGGYVHIIKSDLVRSTPVVPDPANYDMLIVDEPHILSLEQARFLSGLCRSGRNGSRFRHVLLLTATPRLGSPDWARAVFGMIETDRANLANQSGQNLDDVLKELGRDCYEMVSSNKLSAEAAMWAVTKNRRILRQTRAAWPETAPKRRIKTILSKPNDAEMARVDLANKRLGRENLSRNLQVDGAPWQPARQLFWARETMLRALRHDTFSVLGNDTRECVDASVADYGDTLFEDLCDTLLSIWERDADRRAIIVAGDTPTVDSLKTRLSRMFPELEEDDLIATMRGGQHTSMVDVVGAVHSGARILILEEVVEAGLNLHHFADDLIFYNLPWSIARVDQLIGRLDRLRPGGFKRTLDGKSIGDITIWRMVVEQSPDHRVLQAMDRLGVFDAPLPYLDDETISRLENAVARAAGGLSGNHEDELALLEELSSGVEQSKQLLSMKALPQAAPEAMLDFVRAGERDAVAVINLLSNCGAFRVHPLSSADNEKVRLLKYPPFGTEPPIVLGDMDERNGEILRTTRSRLNDPKKDVMLKGDQVGRRARFFSTGDALHDDLIGQLRSDAQTRFATPPQHPIGVELPEGALRDSCAGCTVAISVAAFLPGSDLPDPRLRELEDDLWEHGRVDGLRRIDEWLLAGLEADRRWLRLRFDASLYVEATLIEDDGETRDVDRDGLRDLLSGKGTPRTGSRSPRLPKCERATEVFSEHFRKFHKSEKDRLAEKRAGVIKDFQARSAILAADTEVFVKGSAVTAERLTQRKSAAQNSDLQQMLEGQVAAEKRRAEARQQAADMRTKLLSQDLVNMFDHSAPILSHGLFRLFAAD</sequence>
<proteinExistence type="predicted"/>
<dbReference type="InterPro" id="IPR014001">
    <property type="entry name" value="Helicase_ATP-bd"/>
</dbReference>
<evidence type="ECO:0000256" key="1">
    <source>
        <dbReference type="ARBA" id="ARBA00022801"/>
    </source>
</evidence>
<dbReference type="OrthoDB" id="9814088at2"/>
<feature type="domain" description="Helicase ATP-binding" evidence="3">
    <location>
        <begin position="45"/>
        <end position="206"/>
    </location>
</feature>
<dbReference type="InterPro" id="IPR000330">
    <property type="entry name" value="SNF2_N"/>
</dbReference>
<dbReference type="PANTHER" id="PTHR45766">
    <property type="entry name" value="DNA ANNEALING HELICASE AND ENDONUCLEASE ZRANB3 FAMILY MEMBER"/>
    <property type="match status" value="1"/>
</dbReference>
<dbReference type="SMART" id="SM00487">
    <property type="entry name" value="DEXDc"/>
    <property type="match status" value="1"/>
</dbReference>
<evidence type="ECO:0000313" key="4">
    <source>
        <dbReference type="EMBL" id="MRU14942.1"/>
    </source>
</evidence>
<dbReference type="GO" id="GO:0016787">
    <property type="term" value="F:hydrolase activity"/>
    <property type="evidence" value="ECO:0007669"/>
    <property type="project" value="UniProtKB-KW"/>
</dbReference>
<dbReference type="Gene3D" id="3.40.50.300">
    <property type="entry name" value="P-loop containing nucleotide triphosphate hydrolases"/>
    <property type="match status" value="1"/>
</dbReference>
<dbReference type="PROSITE" id="PS51192">
    <property type="entry name" value="HELICASE_ATP_BIND_1"/>
    <property type="match status" value="1"/>
</dbReference>
<dbReference type="GO" id="GO:0005524">
    <property type="term" value="F:ATP binding"/>
    <property type="evidence" value="ECO:0007669"/>
    <property type="project" value="InterPro"/>
</dbReference>
<dbReference type="Pfam" id="PF00176">
    <property type="entry name" value="SNF2-rel_dom"/>
    <property type="match status" value="1"/>
</dbReference>
<gene>
    <name evidence="4" type="ORF">FDP25_05815</name>
</gene>
<feature type="region of interest" description="Disordered" evidence="2">
    <location>
        <begin position="792"/>
        <end position="814"/>
    </location>
</feature>
<dbReference type="PANTHER" id="PTHR45766:SF6">
    <property type="entry name" value="SWI_SNF-RELATED MATRIX-ASSOCIATED ACTIN-DEPENDENT REGULATOR OF CHROMATIN SUBFAMILY A-LIKE PROTEIN 1"/>
    <property type="match status" value="1"/>
</dbReference>
<reference evidence="4 5" key="1">
    <citation type="submission" date="2019-05" db="EMBL/GenBank/DDBJ databases">
        <title>Roseovarius bejariae sp. nov., a moderately halophylic bacterium isolated from a saline soil in Rambla Salada (Murcia).</title>
        <authorList>
            <person name="Castro D.J."/>
            <person name="Gomez-Altuve A."/>
            <person name="Reina J.C."/>
            <person name="Rodriguez M."/>
            <person name="Sampedro I."/>
            <person name="Llamas I."/>
            <person name="Martinez-Checa F."/>
        </authorList>
    </citation>
    <scope>NUCLEOTIDE SEQUENCE [LARGE SCALE GENOMIC DNA]</scope>
    <source>
        <strain evidence="4 5">A21</strain>
    </source>
</reference>
<dbReference type="RefSeq" id="WP_154149809.1">
    <property type="nucleotide sequence ID" value="NZ_SZWE01000001.1"/>
</dbReference>
<evidence type="ECO:0000313" key="5">
    <source>
        <dbReference type="Proteomes" id="UP000564704"/>
    </source>
</evidence>
<keyword evidence="1" id="KW-0378">Hydrolase</keyword>
<dbReference type="SUPFAM" id="SSF52540">
    <property type="entry name" value="P-loop containing nucleoside triphosphate hydrolases"/>
    <property type="match status" value="1"/>
</dbReference>
<name>A0A844CJU4_9RHOB</name>
<dbReference type="InterPro" id="IPR038718">
    <property type="entry name" value="SNF2-like_sf"/>
</dbReference>
<evidence type="ECO:0000259" key="3">
    <source>
        <dbReference type="PROSITE" id="PS51192"/>
    </source>
</evidence>
<accession>A0A844CJU4</accession>
<dbReference type="Gene3D" id="3.40.50.10810">
    <property type="entry name" value="Tandem AAA-ATPase domain"/>
    <property type="match status" value="1"/>
</dbReference>
<dbReference type="Proteomes" id="UP000564704">
    <property type="component" value="Unassembled WGS sequence"/>
</dbReference>
<comment type="caution">
    <text evidence="4">The sequence shown here is derived from an EMBL/GenBank/DDBJ whole genome shotgun (WGS) entry which is preliminary data.</text>
</comment>
<protein>
    <recommendedName>
        <fullName evidence="3">Helicase ATP-binding domain-containing protein</fullName>
    </recommendedName>
</protein>
<dbReference type="InterPro" id="IPR027417">
    <property type="entry name" value="P-loop_NTPase"/>
</dbReference>
<keyword evidence="5" id="KW-1185">Reference proteome</keyword>
<organism evidence="4 5">
    <name type="scientific">Roseovarius bejariae</name>
    <dbReference type="NCBI Taxonomy" id="2576383"/>
    <lineage>
        <taxon>Bacteria</taxon>
        <taxon>Pseudomonadati</taxon>
        <taxon>Pseudomonadota</taxon>
        <taxon>Alphaproteobacteria</taxon>
        <taxon>Rhodobacterales</taxon>
        <taxon>Roseobacteraceae</taxon>
        <taxon>Roseovarius</taxon>
    </lineage>
</organism>
<evidence type="ECO:0000256" key="2">
    <source>
        <dbReference type="SAM" id="MobiDB-lite"/>
    </source>
</evidence>